<sequence length="150" mass="17384">MALIRLTKEFNFEMAHYLSGYDGACKNIHGHSYRLFVTVIGEPISEEKHSKLGMVMDFGQLKELVHRRIISKLDHALLIHDTPESKELQPLLTKNFEKVEIVAYQPTCENLLIHFAAVIKAELPSNIRLHHLRLNETITSFAEWYDEDNK</sequence>
<evidence type="ECO:0000256" key="3">
    <source>
        <dbReference type="ARBA" id="ARBA00008900"/>
    </source>
</evidence>
<dbReference type="GO" id="GO:0046872">
    <property type="term" value="F:metal ion binding"/>
    <property type="evidence" value="ECO:0007669"/>
    <property type="project" value="UniProtKB-KW"/>
</dbReference>
<keyword evidence="12" id="KW-1185">Reference proteome</keyword>
<dbReference type="SUPFAM" id="SSF55620">
    <property type="entry name" value="Tetrahydrobiopterin biosynthesis enzymes-like"/>
    <property type="match status" value="1"/>
</dbReference>
<evidence type="ECO:0000256" key="4">
    <source>
        <dbReference type="ARBA" id="ARBA00012982"/>
    </source>
</evidence>
<keyword evidence="7" id="KW-0862">Zinc</keyword>
<dbReference type="PANTHER" id="PTHR12589">
    <property type="entry name" value="PYRUVOYL TETRAHYDROBIOPTERIN SYNTHASE"/>
    <property type="match status" value="1"/>
</dbReference>
<dbReference type="UniPathway" id="UPA00391"/>
<dbReference type="InterPro" id="IPR007115">
    <property type="entry name" value="6-PTP_synth/QueD"/>
</dbReference>
<dbReference type="EMBL" id="FMYP01000005">
    <property type="protein sequence ID" value="SDB87474.1"/>
    <property type="molecule type" value="Genomic_DNA"/>
</dbReference>
<comment type="similarity">
    <text evidence="3">Belongs to the PTPS family. QueD subfamily.</text>
</comment>
<name>A0A1G6GZY1_9BACT</name>
<organism evidence="11 12">
    <name type="scientific">Williamwhitmania taraxaci</name>
    <dbReference type="NCBI Taxonomy" id="1640674"/>
    <lineage>
        <taxon>Bacteria</taxon>
        <taxon>Pseudomonadati</taxon>
        <taxon>Bacteroidota</taxon>
        <taxon>Bacteroidia</taxon>
        <taxon>Bacteroidales</taxon>
        <taxon>Williamwhitmaniaceae</taxon>
        <taxon>Williamwhitmania</taxon>
    </lineage>
</organism>
<dbReference type="GO" id="GO:0070497">
    <property type="term" value="F:6-carboxytetrahydropterin synthase activity"/>
    <property type="evidence" value="ECO:0007669"/>
    <property type="project" value="UniProtKB-EC"/>
</dbReference>
<evidence type="ECO:0000256" key="6">
    <source>
        <dbReference type="ARBA" id="ARBA00022723"/>
    </source>
</evidence>
<protein>
    <recommendedName>
        <fullName evidence="5">6-carboxy-5,6,7,8-tetrahydropterin synthase</fullName>
        <ecNumber evidence="4">4.1.2.50</ecNumber>
    </recommendedName>
    <alternativeName>
        <fullName evidence="9">Queuosine biosynthesis protein QueD</fullName>
    </alternativeName>
</protein>
<dbReference type="InterPro" id="IPR038418">
    <property type="entry name" value="6-PTP_synth/QueD_sf"/>
</dbReference>
<dbReference type="EC" id="4.1.2.50" evidence="4"/>
<reference evidence="11 12" key="1">
    <citation type="submission" date="2016-09" db="EMBL/GenBank/DDBJ databases">
        <authorList>
            <person name="Capua I."/>
            <person name="De Benedictis P."/>
            <person name="Joannis T."/>
            <person name="Lombin L.H."/>
            <person name="Cattoli G."/>
        </authorList>
    </citation>
    <scope>NUCLEOTIDE SEQUENCE [LARGE SCALE GENOMIC DNA]</scope>
    <source>
        <strain evidence="11 12">A7P-90m</strain>
    </source>
</reference>
<gene>
    <name evidence="11" type="ORF">SAMN05216323_100574</name>
</gene>
<evidence type="ECO:0000256" key="9">
    <source>
        <dbReference type="ARBA" id="ARBA00031449"/>
    </source>
</evidence>
<dbReference type="RefSeq" id="WP_092435324.1">
    <property type="nucleotide sequence ID" value="NZ_FMYP01000005.1"/>
</dbReference>
<evidence type="ECO:0000313" key="12">
    <source>
        <dbReference type="Proteomes" id="UP000199452"/>
    </source>
</evidence>
<comment type="cofactor">
    <cofactor evidence="1">
        <name>Zn(2+)</name>
        <dbReference type="ChEBI" id="CHEBI:29105"/>
    </cofactor>
</comment>
<evidence type="ECO:0000256" key="2">
    <source>
        <dbReference type="ARBA" id="ARBA00005061"/>
    </source>
</evidence>
<evidence type="ECO:0000256" key="7">
    <source>
        <dbReference type="ARBA" id="ARBA00022833"/>
    </source>
</evidence>
<comment type="catalytic activity">
    <reaction evidence="10">
        <text>7,8-dihydroneopterin 3'-triphosphate + H2O = 6-carboxy-5,6,7,8-tetrahydropterin + triphosphate + acetaldehyde + 2 H(+)</text>
        <dbReference type="Rhea" id="RHEA:27966"/>
        <dbReference type="ChEBI" id="CHEBI:15343"/>
        <dbReference type="ChEBI" id="CHEBI:15377"/>
        <dbReference type="ChEBI" id="CHEBI:15378"/>
        <dbReference type="ChEBI" id="CHEBI:18036"/>
        <dbReference type="ChEBI" id="CHEBI:58462"/>
        <dbReference type="ChEBI" id="CHEBI:61032"/>
        <dbReference type="EC" id="4.1.2.50"/>
    </reaction>
</comment>
<dbReference type="Pfam" id="PF01242">
    <property type="entry name" value="PTPS"/>
    <property type="match status" value="1"/>
</dbReference>
<keyword evidence="8" id="KW-0456">Lyase</keyword>
<evidence type="ECO:0000313" key="11">
    <source>
        <dbReference type="EMBL" id="SDB87474.1"/>
    </source>
</evidence>
<evidence type="ECO:0000256" key="1">
    <source>
        <dbReference type="ARBA" id="ARBA00001947"/>
    </source>
</evidence>
<comment type="pathway">
    <text evidence="2">Purine metabolism; 7-cyano-7-deazaguanine biosynthesis.</text>
</comment>
<evidence type="ECO:0000256" key="10">
    <source>
        <dbReference type="ARBA" id="ARBA00048807"/>
    </source>
</evidence>
<dbReference type="Gene3D" id="3.30.479.10">
    <property type="entry name" value="6-pyruvoyl tetrahydropterin synthase/QueD"/>
    <property type="match status" value="1"/>
</dbReference>
<dbReference type="Proteomes" id="UP000199452">
    <property type="component" value="Unassembled WGS sequence"/>
</dbReference>
<dbReference type="AlphaFoldDB" id="A0A1G6GZY1"/>
<evidence type="ECO:0000256" key="5">
    <source>
        <dbReference type="ARBA" id="ARBA00018141"/>
    </source>
</evidence>
<accession>A0A1G6GZY1</accession>
<dbReference type="PANTHER" id="PTHR12589:SF7">
    <property type="entry name" value="6-PYRUVOYL TETRAHYDROBIOPTERIN SYNTHASE"/>
    <property type="match status" value="1"/>
</dbReference>
<keyword evidence="6" id="KW-0479">Metal-binding</keyword>
<evidence type="ECO:0000256" key="8">
    <source>
        <dbReference type="ARBA" id="ARBA00023239"/>
    </source>
</evidence>
<dbReference type="OrthoDB" id="9804698at2"/>
<dbReference type="STRING" id="1640674.SAMN05216323_100574"/>
<proteinExistence type="inferred from homology"/>